<dbReference type="AlphaFoldDB" id="A0A2M6UKH6"/>
<protein>
    <submittedName>
        <fullName evidence="1">Uncharacterized protein</fullName>
    </submittedName>
</protein>
<dbReference type="RefSeq" id="WP_100180124.1">
    <property type="nucleotide sequence ID" value="NZ_LFJC01000003.1"/>
</dbReference>
<reference evidence="1 2" key="1">
    <citation type="submission" date="2015-06" db="EMBL/GenBank/DDBJ databases">
        <title>Comparative genome analysis of nirS-carrying Bradyrhizobium sp. strains.</title>
        <authorList>
            <person name="Ishii S."/>
            <person name="Jang J."/>
            <person name="Nishizawa T."/>
            <person name="Senoo K."/>
        </authorList>
    </citation>
    <scope>NUCLEOTIDE SEQUENCE [LARGE SCALE GENOMIC DNA]</scope>
    <source>
        <strain evidence="1 2">TSA1</strain>
    </source>
</reference>
<sequence>MSFVQTFQIVNNSTYTLYLDRIGSTNLGDGEWPATVAGNSKSPTFKQTGSSDINPTAVYNFQGTHIPINAYLHFYCVGVDPALHVNMTMQFSPPPVSIGSSISEDNTDNGHSYTTDTATTDHVPILRISTTGNGSSRGNAIFTIGP</sequence>
<keyword evidence="2" id="KW-1185">Reference proteome</keyword>
<evidence type="ECO:0000313" key="2">
    <source>
        <dbReference type="Proteomes" id="UP000228930"/>
    </source>
</evidence>
<dbReference type="EMBL" id="LFJC01000003">
    <property type="protein sequence ID" value="PIT05015.1"/>
    <property type="molecule type" value="Genomic_DNA"/>
</dbReference>
<proteinExistence type="predicted"/>
<dbReference type="Proteomes" id="UP000228930">
    <property type="component" value="Unassembled WGS sequence"/>
</dbReference>
<evidence type="ECO:0000313" key="1">
    <source>
        <dbReference type="EMBL" id="PIT05015.1"/>
    </source>
</evidence>
<organism evidence="1 2">
    <name type="scientific">Bradyrhizobium nitroreducens</name>
    <dbReference type="NCBI Taxonomy" id="709803"/>
    <lineage>
        <taxon>Bacteria</taxon>
        <taxon>Pseudomonadati</taxon>
        <taxon>Pseudomonadota</taxon>
        <taxon>Alphaproteobacteria</taxon>
        <taxon>Hyphomicrobiales</taxon>
        <taxon>Nitrobacteraceae</taxon>
        <taxon>Bradyrhizobium</taxon>
    </lineage>
</organism>
<accession>A0A2M6UKH6</accession>
<name>A0A2M6UKH6_9BRAD</name>
<comment type="caution">
    <text evidence="1">The sequence shown here is derived from an EMBL/GenBank/DDBJ whole genome shotgun (WGS) entry which is preliminary data.</text>
</comment>
<gene>
    <name evidence="1" type="ORF">TSA1_32960</name>
</gene>